<evidence type="ECO:0000313" key="2">
    <source>
        <dbReference type="Proteomes" id="UP001652660"/>
    </source>
</evidence>
<reference evidence="3" key="2">
    <citation type="submission" date="2025-08" db="UniProtKB">
        <authorList>
            <consortium name="RefSeq"/>
        </authorList>
    </citation>
    <scope>IDENTIFICATION</scope>
    <source>
        <tissue evidence="3">Leaves</tissue>
    </source>
</reference>
<accession>A0A6P6VJP9</accession>
<dbReference type="SUPFAM" id="SSF52540">
    <property type="entry name" value="P-loop containing nucleoside triphosphate hydrolases"/>
    <property type="match status" value="1"/>
</dbReference>
<evidence type="ECO:0000313" key="3">
    <source>
        <dbReference type="RefSeq" id="XP_027103304.1"/>
    </source>
</evidence>
<dbReference type="PANTHER" id="PTHR10492:SF94">
    <property type="entry name" value="ATP-DEPENDENT DNA HELICASE"/>
    <property type="match status" value="1"/>
</dbReference>
<evidence type="ECO:0000259" key="1">
    <source>
        <dbReference type="Pfam" id="PF21530"/>
    </source>
</evidence>
<dbReference type="RefSeq" id="XP_027103304.1">
    <property type="nucleotide sequence ID" value="XM_027247503.1"/>
</dbReference>
<name>A0A6P6VJP9_COFAR</name>
<keyword evidence="2" id="KW-1185">Reference proteome</keyword>
<protein>
    <recommendedName>
        <fullName evidence="1">DNA helicase Pif1-like 2B domain-containing protein</fullName>
    </recommendedName>
</protein>
<dbReference type="PANTHER" id="PTHR10492">
    <property type="match status" value="1"/>
</dbReference>
<dbReference type="InterPro" id="IPR049163">
    <property type="entry name" value="Pif1-like_2B_dom"/>
</dbReference>
<dbReference type="OrthoDB" id="3353471at2759"/>
<dbReference type="CDD" id="cd18809">
    <property type="entry name" value="SF1_C_RecD"/>
    <property type="match status" value="1"/>
</dbReference>
<gene>
    <name evidence="3" type="primary">LOC113724618</name>
</gene>
<proteinExistence type="predicted"/>
<dbReference type="Pfam" id="PF21530">
    <property type="entry name" value="Pif1_2B_dom"/>
    <property type="match status" value="1"/>
</dbReference>
<feature type="domain" description="DNA helicase Pif1-like 2B" evidence="1">
    <location>
        <begin position="115"/>
        <end position="160"/>
    </location>
</feature>
<dbReference type="Gene3D" id="3.40.50.300">
    <property type="entry name" value="P-loop containing nucleotide triphosphate hydrolases"/>
    <property type="match status" value="1"/>
</dbReference>
<reference evidence="2" key="1">
    <citation type="journal article" date="2025" name="Foods">
        <title>Unveiling the Microbial Signatures of Arabica Coffee Cherries: Insights into Ripeness Specific Diversity, Functional Traits, and Implications for Quality and Safety.</title>
        <authorList>
            <consortium name="RefSeq"/>
            <person name="Tenea G.N."/>
            <person name="Cifuentes V."/>
            <person name="Reyes P."/>
            <person name="Cevallos-Vallejos M."/>
        </authorList>
    </citation>
    <scope>NUCLEOTIDE SEQUENCE [LARGE SCALE GENOMIC DNA]</scope>
</reference>
<dbReference type="GeneID" id="113724618"/>
<organism evidence="2 3">
    <name type="scientific">Coffea arabica</name>
    <name type="common">Arabian coffee</name>
    <dbReference type="NCBI Taxonomy" id="13443"/>
    <lineage>
        <taxon>Eukaryota</taxon>
        <taxon>Viridiplantae</taxon>
        <taxon>Streptophyta</taxon>
        <taxon>Embryophyta</taxon>
        <taxon>Tracheophyta</taxon>
        <taxon>Spermatophyta</taxon>
        <taxon>Magnoliopsida</taxon>
        <taxon>eudicotyledons</taxon>
        <taxon>Gunneridae</taxon>
        <taxon>Pentapetalae</taxon>
        <taxon>asterids</taxon>
        <taxon>lamiids</taxon>
        <taxon>Gentianales</taxon>
        <taxon>Rubiaceae</taxon>
        <taxon>Ixoroideae</taxon>
        <taxon>Gardenieae complex</taxon>
        <taxon>Bertiereae - Coffeeae clade</taxon>
        <taxon>Coffeeae</taxon>
        <taxon>Coffea</taxon>
    </lineage>
</organism>
<dbReference type="InterPro" id="IPR027417">
    <property type="entry name" value="P-loop_NTPase"/>
</dbReference>
<sequence>MHAHLDKPFSDFLLSLGNGTLPCFDDSRITLRHYLTIPFVDDQSSLSVLITSVFPDLIAFGTHSLHILNRAILTTKNEFVHEINNLLITKFPGTEHKYVSYDETIDQSKQAEHKDFLHSLEPPSLPPHELILKVNSPIVLLRNLNPKEGLCYGTRLICLGFAPNVIHALIAVRNHIEKQVFIPKISLQCSDSNIYIVPFKKTQLSVRLCFAMTINKAQGQTLDFVGLYLKEPVFGHGQLYVALSRAKTANDVRVLVKPSPDEQTDIVSTRNIVYNEVLSIAGVI</sequence>
<dbReference type="Proteomes" id="UP001652660">
    <property type="component" value="Chromosome 2c"/>
</dbReference>
<dbReference type="AlphaFoldDB" id="A0A6P6VJP9"/>